<dbReference type="GO" id="GO:0002768">
    <property type="term" value="P:immune response-regulating cell surface receptor signaling pathway"/>
    <property type="evidence" value="ECO:0007669"/>
    <property type="project" value="TreeGrafter"/>
</dbReference>
<dbReference type="GO" id="GO:0006915">
    <property type="term" value="P:apoptotic process"/>
    <property type="evidence" value="ECO:0007669"/>
    <property type="project" value="InterPro"/>
</dbReference>
<feature type="disulfide bond" evidence="1">
    <location>
        <begin position="40"/>
        <end position="55"/>
    </location>
</feature>
<dbReference type="Gene3D" id="2.10.50.10">
    <property type="entry name" value="Tumor Necrosis Factor Receptor, subunit A, domain 2"/>
    <property type="match status" value="2"/>
</dbReference>
<reference evidence="4" key="2">
    <citation type="submission" date="2025-09" db="UniProtKB">
        <authorList>
            <consortium name="Ensembl"/>
        </authorList>
    </citation>
    <scope>IDENTIFICATION</scope>
</reference>
<dbReference type="OrthoDB" id="9950067at2759"/>
<dbReference type="GO" id="GO:0004888">
    <property type="term" value="F:transmembrane signaling receptor activity"/>
    <property type="evidence" value="ECO:0007669"/>
    <property type="project" value="InterPro"/>
</dbReference>
<sequence>MANMNCTKSSKDGTCCDRCAAGEYMKAECDRSKTTECAKCDYGFYTATKNNLPKCQVCKECSSINKQRKVKDCTPQENTVCECVAGFYCSNDQCDHCKPVKHCSLGEGVKVQATRTNDTICAPCEGETYSNVTDFLSPCQTHTRCEDIGRLLKTPGTRTTDAICGNFKSLDCPWILPTGLWSGLVLTALILFGLVCWRAKRKSYKAAGSSVPVTLVEMVPGTPITSLELPLPFTELNGHCQESCTVECCKLPLFNPDDNAVSCVTQDSVDIILPITPLKPSVSFAESSHTNGSAGYCTGNFLRSYSEPQEDEWCGT</sequence>
<dbReference type="InterPro" id="IPR052135">
    <property type="entry name" value="TNFRSF5"/>
</dbReference>
<dbReference type="SMART" id="SM00208">
    <property type="entry name" value="TNFR"/>
    <property type="match status" value="4"/>
</dbReference>
<dbReference type="Proteomes" id="UP000694568">
    <property type="component" value="Unplaced"/>
</dbReference>
<dbReference type="PANTHER" id="PTHR46875:SF2">
    <property type="entry name" value="TUMOR NECROSIS FACTOR RECEPTOR SUPERFAMILY MEMBER 5-LIKE ISOFORM X1"/>
    <property type="match status" value="1"/>
</dbReference>
<name>A0A8C9YTT8_SANLU</name>
<keyword evidence="5" id="KW-1185">Reference proteome</keyword>
<feature type="repeat" description="TNFR-Cys" evidence="1">
    <location>
        <begin position="82"/>
        <end position="121"/>
    </location>
</feature>
<feature type="repeat" description="TNFR-Cys" evidence="1">
    <location>
        <begin position="39"/>
        <end position="81"/>
    </location>
</feature>
<dbReference type="GeneID" id="116049710"/>
<gene>
    <name evidence="4" type="primary">LOC116049710</name>
</gene>
<organism evidence="4 5">
    <name type="scientific">Sander lucioperca</name>
    <name type="common">Pike-perch</name>
    <name type="synonym">Perca lucioperca</name>
    <dbReference type="NCBI Taxonomy" id="283035"/>
    <lineage>
        <taxon>Eukaryota</taxon>
        <taxon>Metazoa</taxon>
        <taxon>Chordata</taxon>
        <taxon>Craniata</taxon>
        <taxon>Vertebrata</taxon>
        <taxon>Euteleostomi</taxon>
        <taxon>Actinopterygii</taxon>
        <taxon>Neopterygii</taxon>
        <taxon>Teleostei</taxon>
        <taxon>Neoteleostei</taxon>
        <taxon>Acanthomorphata</taxon>
        <taxon>Eupercaria</taxon>
        <taxon>Perciformes</taxon>
        <taxon>Percoidei</taxon>
        <taxon>Percidae</taxon>
        <taxon>Luciopercinae</taxon>
        <taxon>Sander</taxon>
    </lineage>
</organism>
<evidence type="ECO:0000256" key="1">
    <source>
        <dbReference type="PROSITE-ProRule" id="PRU00206"/>
    </source>
</evidence>
<dbReference type="RefSeq" id="XP_031155490.1">
    <property type="nucleotide sequence ID" value="XM_031299630.2"/>
</dbReference>
<dbReference type="GO" id="GO:0009897">
    <property type="term" value="C:external side of plasma membrane"/>
    <property type="evidence" value="ECO:0007669"/>
    <property type="project" value="TreeGrafter"/>
</dbReference>
<feature type="disulfide bond" evidence="1">
    <location>
        <begin position="103"/>
        <end position="121"/>
    </location>
</feature>
<dbReference type="GO" id="GO:0006955">
    <property type="term" value="P:immune response"/>
    <property type="evidence" value="ECO:0007669"/>
    <property type="project" value="InterPro"/>
</dbReference>
<evidence type="ECO:0000313" key="5">
    <source>
        <dbReference type="Proteomes" id="UP000694568"/>
    </source>
</evidence>
<keyword evidence="1" id="KW-1015">Disulfide bond</keyword>
<dbReference type="PROSITE" id="PS50050">
    <property type="entry name" value="TNFR_NGFR_2"/>
    <property type="match status" value="2"/>
</dbReference>
<reference evidence="4" key="1">
    <citation type="submission" date="2025-08" db="UniProtKB">
        <authorList>
            <consortium name="Ensembl"/>
        </authorList>
    </citation>
    <scope>IDENTIFICATION</scope>
</reference>
<evidence type="ECO:0000256" key="2">
    <source>
        <dbReference type="SAM" id="Phobius"/>
    </source>
</evidence>
<feature type="domain" description="TNFR-Cys" evidence="3">
    <location>
        <begin position="82"/>
        <end position="121"/>
    </location>
</feature>
<dbReference type="InterPro" id="IPR001368">
    <property type="entry name" value="TNFR/NGFR_Cys_rich_reg"/>
</dbReference>
<feature type="transmembrane region" description="Helical" evidence="2">
    <location>
        <begin position="174"/>
        <end position="197"/>
    </location>
</feature>
<keyword evidence="2" id="KW-1133">Transmembrane helix</keyword>
<keyword evidence="2" id="KW-0472">Membrane</keyword>
<keyword evidence="2" id="KW-0812">Transmembrane</keyword>
<dbReference type="SUPFAM" id="SSF57586">
    <property type="entry name" value="TNF receptor-like"/>
    <property type="match status" value="2"/>
</dbReference>
<dbReference type="AlphaFoldDB" id="A0A8C9YTT8"/>
<dbReference type="PANTHER" id="PTHR46875">
    <property type="entry name" value="TUMOR NECROSIS FACTOR RECEPTOR SUPERFAMILY MEMBER 5"/>
    <property type="match status" value="1"/>
</dbReference>
<dbReference type="KEGG" id="sluc:116049710"/>
<dbReference type="GeneTree" id="ENSGT00950000183126"/>
<proteinExistence type="predicted"/>
<dbReference type="GO" id="GO:0035631">
    <property type="term" value="C:CD40 receptor complex"/>
    <property type="evidence" value="ECO:0007669"/>
    <property type="project" value="TreeGrafter"/>
</dbReference>
<dbReference type="PRINTS" id="PR01680">
    <property type="entry name" value="TNFACTORR6"/>
</dbReference>
<comment type="caution">
    <text evidence="1">Lacks conserved residue(s) required for the propagation of feature annotation.</text>
</comment>
<dbReference type="InterPro" id="IPR008063">
    <property type="entry name" value="Fas_rcpt"/>
</dbReference>
<protein>
    <submittedName>
        <fullName evidence="4">Tumor necrosis factor receptor superfamily member 5-like</fullName>
    </submittedName>
</protein>
<evidence type="ECO:0000313" key="4">
    <source>
        <dbReference type="Ensembl" id="ENSSLUP00000027322.1"/>
    </source>
</evidence>
<evidence type="ECO:0000259" key="3">
    <source>
        <dbReference type="PROSITE" id="PS50050"/>
    </source>
</evidence>
<feature type="domain" description="TNFR-Cys" evidence="3">
    <location>
        <begin position="39"/>
        <end position="81"/>
    </location>
</feature>
<dbReference type="Ensembl" id="ENSSLUT00000028209.1">
    <property type="protein sequence ID" value="ENSSLUP00000027322.1"/>
    <property type="gene ID" value="ENSSLUG00000012402.1"/>
</dbReference>
<dbReference type="Pfam" id="PF00020">
    <property type="entry name" value="TNFR_c6"/>
    <property type="match status" value="1"/>
</dbReference>
<accession>A0A8C9YTT8</accession>